<keyword evidence="1" id="KW-1133">Transmembrane helix</keyword>
<keyword evidence="1" id="KW-0812">Transmembrane</keyword>
<keyword evidence="3" id="KW-1185">Reference proteome</keyword>
<feature type="transmembrane region" description="Helical" evidence="1">
    <location>
        <begin position="20"/>
        <end position="42"/>
    </location>
</feature>
<proteinExistence type="predicted"/>
<dbReference type="RefSeq" id="WP_255421535.1">
    <property type="nucleotide sequence ID" value="NZ_JBEWWF010000002.1"/>
</dbReference>
<evidence type="ECO:0000256" key="1">
    <source>
        <dbReference type="SAM" id="Phobius"/>
    </source>
</evidence>
<gene>
    <name evidence="2" type="ORF">ABXV16_11460</name>
</gene>
<evidence type="ECO:0000313" key="3">
    <source>
        <dbReference type="Proteomes" id="UP001548992"/>
    </source>
</evidence>
<comment type="caution">
    <text evidence="2">The sequence shown here is derived from an EMBL/GenBank/DDBJ whole genome shotgun (WGS) entry which is preliminary data.</text>
</comment>
<sequence length="43" mass="5128">MQSILRSRFSSFLTVERRVVWQMMFTGCAVFWILMVVAIMSIR</sequence>
<dbReference type="EMBL" id="JBEWWF010000002">
    <property type="protein sequence ID" value="MET3076369.1"/>
    <property type="molecule type" value="Genomic_DNA"/>
</dbReference>
<reference evidence="2 3" key="1">
    <citation type="submission" date="2024-07" db="EMBL/GenBank/DDBJ databases">
        <title>Isolation, whole-genome sequencing, and annotation of five antibiotic-resistant bacteria from environmental samples.</title>
        <authorList>
            <person name="Bedore T."/>
            <person name="Hudson A.O."/>
            <person name="Kumar G."/>
        </authorList>
    </citation>
    <scope>NUCLEOTIDE SEQUENCE [LARGE SCALE GENOMIC DNA]</scope>
    <source>
        <strain evidence="2 3">RIT844</strain>
    </source>
</reference>
<evidence type="ECO:0000313" key="2">
    <source>
        <dbReference type="EMBL" id="MET3076369.1"/>
    </source>
</evidence>
<evidence type="ECO:0008006" key="4">
    <source>
        <dbReference type="Google" id="ProtNLM"/>
    </source>
</evidence>
<protein>
    <recommendedName>
        <fullName evidence="4">YmiA family membrane protein</fullName>
    </recommendedName>
</protein>
<name>A0ABV2DZC0_9GAMM</name>
<organism evidence="2 3">
    <name type="scientific">Pantoea leporis</name>
    <dbReference type="NCBI Taxonomy" id="2933780"/>
    <lineage>
        <taxon>Bacteria</taxon>
        <taxon>Pseudomonadati</taxon>
        <taxon>Pseudomonadota</taxon>
        <taxon>Gammaproteobacteria</taxon>
        <taxon>Enterobacterales</taxon>
        <taxon>Erwiniaceae</taxon>
        <taxon>Pantoea</taxon>
    </lineage>
</organism>
<keyword evidence="1" id="KW-0472">Membrane</keyword>
<accession>A0ABV2DZC0</accession>
<dbReference type="Proteomes" id="UP001548992">
    <property type="component" value="Unassembled WGS sequence"/>
</dbReference>